<keyword evidence="4" id="KW-0802">TPR repeat</keyword>
<feature type="region of interest" description="Disordered" evidence="9">
    <location>
        <begin position="485"/>
        <end position="620"/>
    </location>
</feature>
<dbReference type="FunFam" id="1.25.40.10:FF:000795">
    <property type="entry name" value="Tetratricopeptide repeat protein 25"/>
    <property type="match status" value="1"/>
</dbReference>
<dbReference type="InterPro" id="IPR019734">
    <property type="entry name" value="TPR_rpt"/>
</dbReference>
<keyword evidence="3" id="KW-0677">Repeat</keyword>
<dbReference type="OrthoDB" id="10268002at2759"/>
<keyword evidence="2" id="KW-0963">Cytoplasm</keyword>
<dbReference type="InterPro" id="IPR011990">
    <property type="entry name" value="TPR-like_helical_dom_sf"/>
</dbReference>
<comment type="caution">
    <text evidence="10">The sequence shown here is derived from an EMBL/GenBank/DDBJ whole genome shotgun (WGS) entry which is preliminary data.</text>
</comment>
<evidence type="ECO:0000256" key="7">
    <source>
        <dbReference type="ARBA" id="ARBA00034139"/>
    </source>
</evidence>
<evidence type="ECO:0000256" key="8">
    <source>
        <dbReference type="ARBA" id="ARBA00034143"/>
    </source>
</evidence>
<keyword evidence="11" id="KW-1185">Reference proteome</keyword>
<organism evidence="10 11">
    <name type="scientific">Owenia fusiformis</name>
    <name type="common">Polychaete worm</name>
    <dbReference type="NCBI Taxonomy" id="6347"/>
    <lineage>
        <taxon>Eukaryota</taxon>
        <taxon>Metazoa</taxon>
        <taxon>Spiralia</taxon>
        <taxon>Lophotrochozoa</taxon>
        <taxon>Annelida</taxon>
        <taxon>Polychaeta</taxon>
        <taxon>Sedentaria</taxon>
        <taxon>Canalipalpata</taxon>
        <taxon>Sabellida</taxon>
        <taxon>Oweniida</taxon>
        <taxon>Oweniidae</taxon>
        <taxon>Owenia</taxon>
    </lineage>
</organism>
<evidence type="ECO:0000256" key="4">
    <source>
        <dbReference type="ARBA" id="ARBA00022803"/>
    </source>
</evidence>
<dbReference type="PANTHER" id="PTHR23040">
    <property type="match status" value="1"/>
</dbReference>
<dbReference type="Pfam" id="PF13414">
    <property type="entry name" value="TPR_11"/>
    <property type="match status" value="1"/>
</dbReference>
<feature type="region of interest" description="Disordered" evidence="9">
    <location>
        <begin position="241"/>
        <end position="266"/>
    </location>
</feature>
<dbReference type="SMART" id="SM00028">
    <property type="entry name" value="TPR"/>
    <property type="match status" value="7"/>
</dbReference>
<feature type="compositionally biased region" description="Basic residues" evidence="9">
    <location>
        <begin position="245"/>
        <end position="255"/>
    </location>
</feature>
<protein>
    <recommendedName>
        <fullName evidence="7">Outer dynein arm-docking complex subunit 4</fullName>
    </recommendedName>
    <alternativeName>
        <fullName evidence="8">Tetratricopeptide repeat protein 25</fullName>
    </alternativeName>
</protein>
<name>A0A8J1UGT2_OWEFU</name>
<evidence type="ECO:0000313" key="11">
    <source>
        <dbReference type="Proteomes" id="UP000749559"/>
    </source>
</evidence>
<accession>A0A8J1UGT2</accession>
<dbReference type="Gene3D" id="1.25.40.10">
    <property type="entry name" value="Tetratricopeptide repeat domain"/>
    <property type="match status" value="2"/>
</dbReference>
<dbReference type="SUPFAM" id="SSF48452">
    <property type="entry name" value="TPR-like"/>
    <property type="match status" value="1"/>
</dbReference>
<keyword evidence="6" id="KW-0966">Cell projection</keyword>
<evidence type="ECO:0000256" key="6">
    <source>
        <dbReference type="ARBA" id="ARBA00023273"/>
    </source>
</evidence>
<evidence type="ECO:0000256" key="2">
    <source>
        <dbReference type="ARBA" id="ARBA00022490"/>
    </source>
</evidence>
<feature type="compositionally biased region" description="Basic and acidic residues" evidence="9">
    <location>
        <begin position="506"/>
        <end position="528"/>
    </location>
</feature>
<evidence type="ECO:0000313" key="10">
    <source>
        <dbReference type="EMBL" id="CAH1788636.1"/>
    </source>
</evidence>
<evidence type="ECO:0000256" key="3">
    <source>
        <dbReference type="ARBA" id="ARBA00022737"/>
    </source>
</evidence>
<dbReference type="GO" id="GO:0005930">
    <property type="term" value="C:axoneme"/>
    <property type="evidence" value="ECO:0007669"/>
    <property type="project" value="UniProtKB-SubCell"/>
</dbReference>
<feature type="region of interest" description="Disordered" evidence="9">
    <location>
        <begin position="151"/>
        <end position="190"/>
    </location>
</feature>
<dbReference type="Proteomes" id="UP000749559">
    <property type="component" value="Unassembled WGS sequence"/>
</dbReference>
<reference evidence="10" key="1">
    <citation type="submission" date="2022-03" db="EMBL/GenBank/DDBJ databases">
        <authorList>
            <person name="Martin C."/>
        </authorList>
    </citation>
    <scope>NUCLEOTIDE SEQUENCE</scope>
</reference>
<dbReference type="Pfam" id="PF13424">
    <property type="entry name" value="TPR_12"/>
    <property type="match status" value="1"/>
</dbReference>
<dbReference type="PROSITE" id="PS50005">
    <property type="entry name" value="TPR"/>
    <property type="match status" value="2"/>
</dbReference>
<keyword evidence="5" id="KW-0206">Cytoskeleton</keyword>
<feature type="compositionally biased region" description="Basic and acidic residues" evidence="9">
    <location>
        <begin position="556"/>
        <end position="620"/>
    </location>
</feature>
<dbReference type="Pfam" id="PF13176">
    <property type="entry name" value="TPR_7"/>
    <property type="match status" value="1"/>
</dbReference>
<proteinExistence type="predicted"/>
<dbReference type="InterPro" id="IPR040111">
    <property type="entry name" value="ODAD4"/>
</dbReference>
<feature type="compositionally biased region" description="Basic and acidic residues" evidence="9">
    <location>
        <begin position="172"/>
        <end position="190"/>
    </location>
</feature>
<evidence type="ECO:0000256" key="1">
    <source>
        <dbReference type="ARBA" id="ARBA00004430"/>
    </source>
</evidence>
<dbReference type="AlphaFoldDB" id="A0A8J1UGT2"/>
<dbReference type="PROSITE" id="PS50293">
    <property type="entry name" value="TPR_REGION"/>
    <property type="match status" value="1"/>
</dbReference>
<comment type="subcellular location">
    <subcellularLocation>
        <location evidence="1">Cytoplasm</location>
        <location evidence="1">Cytoskeleton</location>
        <location evidence="1">Cilium axoneme</location>
    </subcellularLocation>
</comment>
<dbReference type="EMBL" id="CAIIXF020000007">
    <property type="protein sequence ID" value="CAH1788636.1"/>
    <property type="molecule type" value="Genomic_DNA"/>
</dbReference>
<sequence length="620" mass="70708">MDRGSNAGHSVSYETYRAEGDILFKQKEFKKAIESYTTALELKPDDKNCLCSRANCYIQVGDANSALEDSENILEQDPKHIKALFQKAESLYQQGEFEMAFVFYQRGHNQRPELQGFRLGIQKAKEAINNCVGDDGPSRLEIKGDLTDFDKMDEKKSPKKQARGGYTYKKPGKQDEKKKERPKRTEDTKTLKQLLGDLYADREYLEKLLNDSSMRKCDTTEKVQDLAREGLDYLDTRTDFWRQQKPMHGKKKKGQGKGNDKNSNPSKYVLRNLEEIEESQSQGEYEQSLKQAKKVLKTVQNWTEDDVPNKQEVIANLYSCIGNAYLEMASYDKSMDYHKKDKAIADKHDIEDAKSRSLDNIGRVYARRGDFKDAIEIWEEKLPMAKSDLEKTWLYHEMGRCHFQIGNYEEARDFGEKSKAAANESDDEVWQLNATVLVAQAEVKLGDLQNAVDSFETALDMAKVQGDSAAESAIKKALQDANDRIVRGVKDDDESQRSRSRSNSVKSDRSDKSDGSRRSKKSDKGADKYEDDDFEDDKDKSSSRRNSNASDSGNSRYKESESKDDDPSKEDTQQAEEAKDDDKSIKDNDDNDRKSVKSDDDRRSVKNGDDDDKGSVKNED</sequence>
<evidence type="ECO:0000256" key="9">
    <source>
        <dbReference type="SAM" id="MobiDB-lite"/>
    </source>
</evidence>
<dbReference type="PANTHER" id="PTHR23040:SF1">
    <property type="entry name" value="OUTER DYNEIN ARM-DOCKING COMPLEX SUBUNIT 4"/>
    <property type="match status" value="1"/>
</dbReference>
<evidence type="ECO:0000256" key="5">
    <source>
        <dbReference type="ARBA" id="ARBA00023212"/>
    </source>
</evidence>
<feature type="compositionally biased region" description="Low complexity" evidence="9">
    <location>
        <begin position="544"/>
        <end position="555"/>
    </location>
</feature>
<gene>
    <name evidence="10" type="ORF">OFUS_LOCUS14128</name>
</gene>